<evidence type="ECO:0000256" key="1">
    <source>
        <dbReference type="PROSITE-ProRule" id="PRU00152"/>
    </source>
</evidence>
<evidence type="ECO:0000259" key="2">
    <source>
        <dbReference type="PROSITE" id="PS50095"/>
    </source>
</evidence>
<organism evidence="3 4">
    <name type="scientific">Chlamydotis macqueenii</name>
    <name type="common">Macqueen's bustard</name>
    <dbReference type="NCBI Taxonomy" id="187382"/>
    <lineage>
        <taxon>Eukaryota</taxon>
        <taxon>Metazoa</taxon>
        <taxon>Chordata</taxon>
        <taxon>Craniata</taxon>
        <taxon>Vertebrata</taxon>
        <taxon>Euteleostomi</taxon>
        <taxon>Archelosauria</taxon>
        <taxon>Archosauria</taxon>
        <taxon>Dinosauria</taxon>
        <taxon>Saurischia</taxon>
        <taxon>Theropoda</taxon>
        <taxon>Coelurosauria</taxon>
        <taxon>Aves</taxon>
        <taxon>Neognathae</taxon>
        <taxon>Neoaves</taxon>
        <taxon>Otidimorphae</taxon>
        <taxon>Otidiformes</taxon>
        <taxon>Otididae</taxon>
        <taxon>Chlamydotis</taxon>
    </lineage>
</organism>
<name>A0A091KI72_9AVES</name>
<gene>
    <name evidence="3" type="ORF">N324_10703</name>
</gene>
<evidence type="ECO:0000313" key="4">
    <source>
        <dbReference type="Proteomes" id="UP000053330"/>
    </source>
</evidence>
<reference evidence="3 4" key="1">
    <citation type="submission" date="2014-04" db="EMBL/GenBank/DDBJ databases">
        <title>Genome evolution of avian class.</title>
        <authorList>
            <person name="Zhang G."/>
            <person name="Li C."/>
        </authorList>
    </citation>
    <scope>NUCLEOTIDE SEQUENCE [LARGE SCALE GENOMIC DNA]</scope>
    <source>
        <strain evidence="3">BGI_N324</strain>
    </source>
</reference>
<feature type="non-terminal residue" evidence="3">
    <location>
        <position position="65"/>
    </location>
</feature>
<dbReference type="InterPro" id="IPR001024">
    <property type="entry name" value="PLAT/LH2_dom"/>
</dbReference>
<accession>A0A091KI72</accession>
<dbReference type="InterPro" id="IPR036392">
    <property type="entry name" value="PLAT/LH2_dom_sf"/>
</dbReference>
<dbReference type="Gene3D" id="2.60.60.20">
    <property type="entry name" value="PLAT/LH2 domain"/>
    <property type="match status" value="1"/>
</dbReference>
<dbReference type="PROSITE" id="PS50095">
    <property type="entry name" value="PLAT"/>
    <property type="match status" value="1"/>
</dbReference>
<protein>
    <submittedName>
        <fullName evidence="3">Arachidonate 5-lipoxygenase</fullName>
    </submittedName>
</protein>
<dbReference type="Pfam" id="PF01477">
    <property type="entry name" value="PLAT"/>
    <property type="match status" value="1"/>
</dbReference>
<dbReference type="SUPFAM" id="SSF49723">
    <property type="entry name" value="Lipase/lipooxygenase domain (PLAT/LH2 domain)"/>
    <property type="match status" value="1"/>
</dbReference>
<feature type="domain" description="PLAT" evidence="2">
    <location>
        <begin position="1"/>
        <end position="65"/>
    </location>
</feature>
<evidence type="ECO:0000313" key="3">
    <source>
        <dbReference type="EMBL" id="KFP39752.1"/>
    </source>
</evidence>
<proteinExistence type="predicted"/>
<dbReference type="AlphaFoldDB" id="A0A091KI72"/>
<dbReference type="Proteomes" id="UP000053330">
    <property type="component" value="Unassembled WGS sequence"/>
</dbReference>
<dbReference type="EMBL" id="KK744479">
    <property type="protein sequence ID" value="KFP39752.1"/>
    <property type="molecule type" value="Genomic_DNA"/>
</dbReference>
<comment type="caution">
    <text evidence="1">Lacks conserved residue(s) required for the propagation of feature annotation.</text>
</comment>
<feature type="non-terminal residue" evidence="3">
    <location>
        <position position="1"/>
    </location>
</feature>
<sequence length="65" mass="7942">VDSYDVTVEEDIGDIQLIKIEKRKYWYQDDWYLKCITVKTPMGDYLEFPCYRWITDEKEIVLRDG</sequence>
<keyword evidence="4" id="KW-1185">Reference proteome</keyword>